<sequence length="196" mass="22162">SGQFDLYAMDHQDLCQIYRPEGSMEPQYEDLYKALRSNDHVQELTAHVSLPTIPYGRKYGSALTPALCDPISERPYDIELTRISHVNQVFYREHEKECFVTRYNSDVSRAGKIPGVSGKTGVAAAGAGENGVLESSGDFNLSRVWVKRDTDGRLMEIFEGYMSLRVRYCKEYDRKGYGEGFNVGFAFWALRTSDTG</sequence>
<accession>A0ACC1TL39</accession>
<gene>
    <name evidence="1" type="ORF">F5876DRAFT_52090</name>
</gene>
<comment type="caution">
    <text evidence="1">The sequence shown here is derived from an EMBL/GenBank/DDBJ whole genome shotgun (WGS) entry which is preliminary data.</text>
</comment>
<dbReference type="EMBL" id="MU795629">
    <property type="protein sequence ID" value="KAJ3805293.1"/>
    <property type="molecule type" value="Genomic_DNA"/>
</dbReference>
<reference evidence="1" key="1">
    <citation type="submission" date="2022-09" db="EMBL/GenBank/DDBJ databases">
        <title>A Global Phylogenomic Analysis of the Shiitake Genus Lentinula.</title>
        <authorList>
            <consortium name="DOE Joint Genome Institute"/>
            <person name="Sierra-Patev S."/>
            <person name="Min B."/>
            <person name="Naranjo-Ortiz M."/>
            <person name="Looney B."/>
            <person name="Konkel Z."/>
            <person name="Slot J.C."/>
            <person name="Sakamoto Y."/>
            <person name="Steenwyk J.L."/>
            <person name="Rokas A."/>
            <person name="Carro J."/>
            <person name="Camarero S."/>
            <person name="Ferreira P."/>
            <person name="Molpeceres G."/>
            <person name="Ruiz-Duenas F.J."/>
            <person name="Serrano A."/>
            <person name="Henrissat B."/>
            <person name="Drula E."/>
            <person name="Hughes K.W."/>
            <person name="Mata J.L."/>
            <person name="Ishikawa N.K."/>
            <person name="Vargas-Isla R."/>
            <person name="Ushijima S."/>
            <person name="Smith C.A."/>
            <person name="Ahrendt S."/>
            <person name="Andreopoulos W."/>
            <person name="He G."/>
            <person name="Labutti K."/>
            <person name="Lipzen A."/>
            <person name="Ng V."/>
            <person name="Riley R."/>
            <person name="Sandor L."/>
            <person name="Barry K."/>
            <person name="Martinez A.T."/>
            <person name="Xiao Y."/>
            <person name="Gibbons J.G."/>
            <person name="Terashima K."/>
            <person name="Grigoriev I.V."/>
            <person name="Hibbett D.S."/>
        </authorList>
    </citation>
    <scope>NUCLEOTIDE SEQUENCE</scope>
    <source>
        <strain evidence="1">TMI1499</strain>
    </source>
</reference>
<protein>
    <submittedName>
        <fullName evidence="1">Uncharacterized protein</fullName>
    </submittedName>
</protein>
<feature type="non-terminal residue" evidence="1">
    <location>
        <position position="1"/>
    </location>
</feature>
<keyword evidence="2" id="KW-1185">Reference proteome</keyword>
<organism evidence="1 2">
    <name type="scientific">Lentinula aff. lateritia</name>
    <dbReference type="NCBI Taxonomy" id="2804960"/>
    <lineage>
        <taxon>Eukaryota</taxon>
        <taxon>Fungi</taxon>
        <taxon>Dikarya</taxon>
        <taxon>Basidiomycota</taxon>
        <taxon>Agaricomycotina</taxon>
        <taxon>Agaricomycetes</taxon>
        <taxon>Agaricomycetidae</taxon>
        <taxon>Agaricales</taxon>
        <taxon>Marasmiineae</taxon>
        <taxon>Omphalotaceae</taxon>
        <taxon>Lentinula</taxon>
    </lineage>
</organism>
<proteinExistence type="predicted"/>
<name>A0ACC1TL39_9AGAR</name>
<evidence type="ECO:0000313" key="2">
    <source>
        <dbReference type="Proteomes" id="UP001163835"/>
    </source>
</evidence>
<evidence type="ECO:0000313" key="1">
    <source>
        <dbReference type="EMBL" id="KAJ3805293.1"/>
    </source>
</evidence>
<dbReference type="Proteomes" id="UP001163835">
    <property type="component" value="Unassembled WGS sequence"/>
</dbReference>